<feature type="chain" id="PRO_5031320002" evidence="1">
    <location>
        <begin position="20"/>
        <end position="231"/>
    </location>
</feature>
<organism evidence="2">
    <name type="scientific">Craspedostauros australis</name>
    <dbReference type="NCBI Taxonomy" id="1486917"/>
    <lineage>
        <taxon>Eukaryota</taxon>
        <taxon>Sar</taxon>
        <taxon>Stramenopiles</taxon>
        <taxon>Ochrophyta</taxon>
        <taxon>Bacillariophyta</taxon>
        <taxon>Bacillariophyceae</taxon>
        <taxon>Bacillariophycidae</taxon>
        <taxon>Naviculales</taxon>
        <taxon>Naviculaceae</taxon>
        <taxon>Craspedostauros</taxon>
    </lineage>
</organism>
<keyword evidence="1" id="KW-0732">Signal</keyword>
<evidence type="ECO:0000256" key="1">
    <source>
        <dbReference type="SAM" id="SignalP"/>
    </source>
</evidence>
<protein>
    <submittedName>
        <fullName evidence="2">Uncharacterized protein</fullName>
    </submittedName>
</protein>
<feature type="signal peptide" evidence="1">
    <location>
        <begin position="1"/>
        <end position="19"/>
    </location>
</feature>
<dbReference type="EMBL" id="HBEF01005505">
    <property type="protein sequence ID" value="CAD8331310.1"/>
    <property type="molecule type" value="Transcribed_RNA"/>
</dbReference>
<dbReference type="AlphaFoldDB" id="A0A7R9WPN5"/>
<proteinExistence type="predicted"/>
<evidence type="ECO:0000313" key="2">
    <source>
        <dbReference type="EMBL" id="CAD8331310.1"/>
    </source>
</evidence>
<gene>
    <name evidence="2" type="ORF">CAUS1442_LOCUS3409</name>
</gene>
<name>A0A7R9WPN5_9STRA</name>
<reference evidence="2" key="1">
    <citation type="submission" date="2021-01" db="EMBL/GenBank/DDBJ databases">
        <authorList>
            <person name="Corre E."/>
            <person name="Pelletier E."/>
            <person name="Niang G."/>
            <person name="Scheremetjew M."/>
            <person name="Finn R."/>
            <person name="Kale V."/>
            <person name="Holt S."/>
            <person name="Cochrane G."/>
            <person name="Meng A."/>
            <person name="Brown T."/>
            <person name="Cohen L."/>
        </authorList>
    </citation>
    <scope>NUCLEOTIDE SEQUENCE</scope>
    <source>
        <strain evidence="2">CCMP3328</strain>
    </source>
</reference>
<accession>A0A7R9WPN5</accession>
<sequence>MHAFTIIAMLAACCGNGSAAFQPSPKIDQRCPWGAESQRRHDRIFHRNASPSEIEYSDEDPRRYGLHKLGNLLHELHPRVSASVLRLADIWVGKMIASESGDVGNDADSENERDWNNVVRALEAVQKELKAIKEANPEWKEYCEAEPGAVAMLAAIIEEVDNMISVEGCMSIGPQASLPYLDAMRDVLVLRTELAGDKDQDEDAKEAISLFIDLRDQAAAYLLDFIDWIES</sequence>